<reference evidence="2" key="2">
    <citation type="journal article" date="2021" name="PeerJ">
        <title>Extensive microbial diversity within the chicken gut microbiome revealed by metagenomics and culture.</title>
        <authorList>
            <person name="Gilroy R."/>
            <person name="Ravi A."/>
            <person name="Getino M."/>
            <person name="Pursley I."/>
            <person name="Horton D.L."/>
            <person name="Alikhan N.F."/>
            <person name="Baker D."/>
            <person name="Gharbi K."/>
            <person name="Hall N."/>
            <person name="Watson M."/>
            <person name="Adriaenssens E.M."/>
            <person name="Foster-Nyarko E."/>
            <person name="Jarju S."/>
            <person name="Secka A."/>
            <person name="Antonio M."/>
            <person name="Oren A."/>
            <person name="Chaudhuri R.R."/>
            <person name="La Ragione R."/>
            <person name="Hildebrand F."/>
            <person name="Pallen M.J."/>
        </authorList>
    </citation>
    <scope>NUCLEOTIDE SEQUENCE</scope>
    <source>
        <strain evidence="2">20514</strain>
    </source>
</reference>
<dbReference type="InterPro" id="IPR051454">
    <property type="entry name" value="RNA/ubiquinone_mod_enzymes"/>
</dbReference>
<evidence type="ECO:0000313" key="3">
    <source>
        <dbReference type="Proteomes" id="UP000810252"/>
    </source>
</evidence>
<dbReference type="PANTHER" id="PTHR30217:SF10">
    <property type="entry name" value="23S RRNA 5-HYDROXYCYTIDINE C2501 SYNTHASE"/>
    <property type="match status" value="1"/>
</dbReference>
<evidence type="ECO:0000259" key="1">
    <source>
        <dbReference type="Pfam" id="PF12392"/>
    </source>
</evidence>
<gene>
    <name evidence="2" type="ORF">IAC29_07565</name>
</gene>
<organism evidence="2 3">
    <name type="scientific">Candidatus Cryptobacteroides merdigallinarum</name>
    <dbReference type="NCBI Taxonomy" id="2840770"/>
    <lineage>
        <taxon>Bacteria</taxon>
        <taxon>Pseudomonadati</taxon>
        <taxon>Bacteroidota</taxon>
        <taxon>Bacteroidia</taxon>
        <taxon>Bacteroidales</taxon>
        <taxon>Candidatus Cryptobacteroides</taxon>
    </lineage>
</organism>
<dbReference type="Pfam" id="PF12392">
    <property type="entry name" value="DUF3656"/>
    <property type="match status" value="1"/>
</dbReference>
<feature type="domain" description="Peptidase U32 collagenase" evidence="1">
    <location>
        <begin position="406"/>
        <end position="520"/>
    </location>
</feature>
<evidence type="ECO:0000313" key="2">
    <source>
        <dbReference type="EMBL" id="MBO8449110.1"/>
    </source>
</evidence>
<dbReference type="Proteomes" id="UP000810252">
    <property type="component" value="Unassembled WGS sequence"/>
</dbReference>
<dbReference type="EMBL" id="JADIMQ010000108">
    <property type="protein sequence ID" value="MBO8449110.1"/>
    <property type="molecule type" value="Genomic_DNA"/>
</dbReference>
<protein>
    <submittedName>
        <fullName evidence="2">U32 family peptidase</fullName>
    </submittedName>
</protein>
<dbReference type="InterPro" id="IPR001539">
    <property type="entry name" value="Peptidase_U32"/>
</dbReference>
<dbReference type="AlphaFoldDB" id="A0A9D9ELF9"/>
<proteinExistence type="predicted"/>
<comment type="caution">
    <text evidence="2">The sequence shown here is derived from an EMBL/GenBank/DDBJ whole genome shotgun (WGS) entry which is preliminary data.</text>
</comment>
<sequence length="668" mass="73138">MRESVRELELLAPARTADIGIAAIDCGADAVYIAGPEFGARQAAGNSIDDIRRLCAYAHRFGARIFAALNTIIYADEMERACGMMLMLQDAGVDAIIVQDLGLAGVAMQRVRDVDGGCAAKLCEEGLEIPLHASTQCAIRTPEKAAFLERLGFSRLILERELSLGQIRAIRAAVDCELEFFVHGAVCVCYSGQCYISEHIAGRSANRGACIQACRSLYNLVDGEGRRLVQDKPLLSLKDYRLKDRLGDLAAAGISSFKVEGRLKNISYVRNVVREYSLALDSLVERFPEKYSRASFGRVSGGFVPDSSKTFNRGYTELWLDGRRGQWASDTAATSMGEPIGTVESVSPDGTMIRIRPSRPGLKLNNGDGFCFVSGGREVTGFRGDVCEGLTVRCKPVRGLHAGAEIYRNSDTAFEKVLETDMPERSVRVELTVTVQDSGDGCILVVSAVTEDGRRCRKSAGEGADPARNVENMKNTIVAQLSRSSGHYSFSVLDFQAERLPFLPVSAVNALRRDLAAELDSMPVQARPLYRNPGQRLRVKGGPDVLETVPGQDKAMESMRPGADSFAAGRTFTYKDNVANPETGELLSSLGAASVEPAYEIAGQKGAELMRTRYCIRYQFGRCPAHHGRKWPDRLFLENNGRLFELGFDCRNCEMTVFTPLRSPQSRK</sequence>
<dbReference type="InterPro" id="IPR020988">
    <property type="entry name" value="Pept_U32_collagenase"/>
</dbReference>
<name>A0A9D9ELF9_9BACT</name>
<dbReference type="Pfam" id="PF01136">
    <property type="entry name" value="Peptidase_U32"/>
    <property type="match status" value="1"/>
</dbReference>
<reference evidence="2" key="1">
    <citation type="submission" date="2020-10" db="EMBL/GenBank/DDBJ databases">
        <authorList>
            <person name="Gilroy R."/>
        </authorList>
    </citation>
    <scope>NUCLEOTIDE SEQUENCE</scope>
    <source>
        <strain evidence="2">20514</strain>
    </source>
</reference>
<accession>A0A9D9ELF9</accession>
<dbReference type="PANTHER" id="PTHR30217">
    <property type="entry name" value="PEPTIDASE U32 FAMILY"/>
    <property type="match status" value="1"/>
</dbReference>
<dbReference type="PROSITE" id="PS01276">
    <property type="entry name" value="PEPTIDASE_U32"/>
    <property type="match status" value="1"/>
</dbReference>